<reference evidence="1" key="1">
    <citation type="submission" date="2024-06" db="EMBL/GenBank/DDBJ databases">
        <title>Brevibacterium koreense sp. nov., isolated from jogae-jeotgal, a Korean fermented seafood.</title>
        <authorList>
            <person name="Whon T.W."/>
            <person name="Nam S."/>
            <person name="Kim Y."/>
        </authorList>
    </citation>
    <scope>NUCLEOTIDE SEQUENCE</scope>
    <source>
        <strain evidence="1">CBA3109</strain>
    </source>
</reference>
<dbReference type="EMBL" id="CP158281">
    <property type="protein sequence ID" value="XBV88275.1"/>
    <property type="molecule type" value="Genomic_DNA"/>
</dbReference>
<protein>
    <submittedName>
        <fullName evidence="1">Uncharacterized protein</fullName>
    </submittedName>
</protein>
<proteinExistence type="predicted"/>
<evidence type="ECO:0000313" key="1">
    <source>
        <dbReference type="EMBL" id="XBV88275.1"/>
    </source>
</evidence>
<gene>
    <name evidence="1" type="ORF">AAFP32_11995</name>
</gene>
<dbReference type="RefSeq" id="WP_350269313.1">
    <property type="nucleotide sequence ID" value="NZ_CP158281.1"/>
</dbReference>
<dbReference type="KEGG" id="bkr:AAFP32_11995"/>
<organism evidence="1">
    <name type="scientific">Brevibacterium koreense</name>
    <dbReference type="NCBI Taxonomy" id="3140787"/>
    <lineage>
        <taxon>Bacteria</taxon>
        <taxon>Bacillati</taxon>
        <taxon>Actinomycetota</taxon>
        <taxon>Actinomycetes</taxon>
        <taxon>Micrococcales</taxon>
        <taxon>Brevibacteriaceae</taxon>
        <taxon>Brevibacterium</taxon>
    </lineage>
</organism>
<name>A0AAU7UIM1_9MICO</name>
<dbReference type="AlphaFoldDB" id="A0AAU7UIM1"/>
<accession>A0AAU7UIM1</accession>
<sequence>MTAKKLIDWDDLVDVFRWAHTAHEAADELNVIPEVLEDRLRFLHPHEKVLLRLIGQARNG</sequence>